<dbReference type="CDD" id="cd02440">
    <property type="entry name" value="AdoMet_MTases"/>
    <property type="match status" value="1"/>
</dbReference>
<dbReference type="EMBL" id="JACJVO010000032">
    <property type="protein sequence ID" value="MBB6734099.1"/>
    <property type="molecule type" value="Genomic_DNA"/>
</dbReference>
<keyword evidence="3" id="KW-1185">Reference proteome</keyword>
<dbReference type="SUPFAM" id="SSF53335">
    <property type="entry name" value="S-adenosyl-L-methionine-dependent methyltransferases"/>
    <property type="match status" value="1"/>
</dbReference>
<reference evidence="2 3" key="1">
    <citation type="submission" date="2020-08" db="EMBL/GenBank/DDBJ databases">
        <title>Cohnella phylogeny.</title>
        <authorList>
            <person name="Dunlap C."/>
        </authorList>
    </citation>
    <scope>NUCLEOTIDE SEQUENCE [LARGE SCALE GENOMIC DNA]</scope>
    <source>
        <strain evidence="2 3">CBP 2801</strain>
    </source>
</reference>
<accession>A0A7X0SS50</accession>
<keyword evidence="2" id="KW-0808">Transferase</keyword>
<dbReference type="InterPro" id="IPR029063">
    <property type="entry name" value="SAM-dependent_MTases_sf"/>
</dbReference>
<feature type="domain" description="Methyltransferase type 11" evidence="1">
    <location>
        <begin position="42"/>
        <end position="135"/>
    </location>
</feature>
<keyword evidence="2" id="KW-0489">Methyltransferase</keyword>
<protein>
    <submittedName>
        <fullName evidence="2">Class I SAM-dependent methyltransferase</fullName>
    </submittedName>
</protein>
<dbReference type="InterPro" id="IPR052356">
    <property type="entry name" value="Thiol_S-MT"/>
</dbReference>
<dbReference type="InterPro" id="IPR013216">
    <property type="entry name" value="Methyltransf_11"/>
</dbReference>
<dbReference type="PANTHER" id="PTHR45036:SF1">
    <property type="entry name" value="METHYLTRANSFERASE LIKE 7A"/>
    <property type="match status" value="1"/>
</dbReference>
<organism evidence="2 3">
    <name type="scientific">Cohnella zeiphila</name>
    <dbReference type="NCBI Taxonomy" id="2761120"/>
    <lineage>
        <taxon>Bacteria</taxon>
        <taxon>Bacillati</taxon>
        <taxon>Bacillota</taxon>
        <taxon>Bacilli</taxon>
        <taxon>Bacillales</taxon>
        <taxon>Paenibacillaceae</taxon>
        <taxon>Cohnella</taxon>
    </lineage>
</organism>
<proteinExistence type="predicted"/>
<comment type="caution">
    <text evidence="2">The sequence shown here is derived from an EMBL/GenBank/DDBJ whole genome shotgun (WGS) entry which is preliminary data.</text>
</comment>
<sequence>MNHERLIRKFDKQAKIYEARRKRRSEGMWREKLIRTARGDVLEVGVGAGANFPFYSREVQVTAVDFSPAMLEKAREAASDSGIRAEFKLRDTESLSFPDDSFDTVVSTLTLCGYENPLAVLRSMRKWCRPEGRILLMEHGIGSNRLIGLLQSAMNPLFRQVVGCHLNRDMMGFIRESGIRVNRAEHYLGNAVHLVWANPNKTKSS</sequence>
<dbReference type="PANTHER" id="PTHR45036">
    <property type="entry name" value="METHYLTRANSFERASE LIKE 7B"/>
    <property type="match status" value="1"/>
</dbReference>
<evidence type="ECO:0000259" key="1">
    <source>
        <dbReference type="Pfam" id="PF08241"/>
    </source>
</evidence>
<evidence type="ECO:0000313" key="3">
    <source>
        <dbReference type="Proteomes" id="UP000564644"/>
    </source>
</evidence>
<dbReference type="Pfam" id="PF08241">
    <property type="entry name" value="Methyltransf_11"/>
    <property type="match status" value="1"/>
</dbReference>
<dbReference type="RefSeq" id="WP_185131753.1">
    <property type="nucleotide sequence ID" value="NZ_JACJVO010000032.1"/>
</dbReference>
<dbReference type="Proteomes" id="UP000564644">
    <property type="component" value="Unassembled WGS sequence"/>
</dbReference>
<dbReference type="Gene3D" id="3.40.50.150">
    <property type="entry name" value="Vaccinia Virus protein VP39"/>
    <property type="match status" value="1"/>
</dbReference>
<name>A0A7X0SS50_9BACL</name>
<dbReference type="GO" id="GO:0032259">
    <property type="term" value="P:methylation"/>
    <property type="evidence" value="ECO:0007669"/>
    <property type="project" value="UniProtKB-KW"/>
</dbReference>
<dbReference type="AlphaFoldDB" id="A0A7X0SS50"/>
<dbReference type="GO" id="GO:0008757">
    <property type="term" value="F:S-adenosylmethionine-dependent methyltransferase activity"/>
    <property type="evidence" value="ECO:0007669"/>
    <property type="project" value="InterPro"/>
</dbReference>
<evidence type="ECO:0000313" key="2">
    <source>
        <dbReference type="EMBL" id="MBB6734099.1"/>
    </source>
</evidence>
<gene>
    <name evidence="2" type="ORF">H7C18_24560</name>
</gene>